<proteinExistence type="inferred from homology"/>
<evidence type="ECO:0000256" key="6">
    <source>
        <dbReference type="SAM" id="MobiDB-lite"/>
    </source>
</evidence>
<evidence type="ECO:0000256" key="4">
    <source>
        <dbReference type="ARBA" id="ARBA00022833"/>
    </source>
</evidence>
<dbReference type="Gene3D" id="2.40.50.140">
    <property type="entry name" value="Nucleic acid-binding proteins"/>
    <property type="match status" value="2"/>
</dbReference>
<comment type="similarity">
    <text evidence="1">Belongs to the replication factor A protein 1 family.</text>
</comment>
<dbReference type="GeneID" id="109705507"/>
<dbReference type="CDD" id="cd04476">
    <property type="entry name" value="RPA1_DBD_C"/>
    <property type="match status" value="1"/>
</dbReference>
<evidence type="ECO:0000256" key="3">
    <source>
        <dbReference type="ARBA" id="ARBA00022771"/>
    </source>
</evidence>
<name>A0A6P5EEL2_ANACO</name>
<dbReference type="GO" id="GO:0008270">
    <property type="term" value="F:zinc ion binding"/>
    <property type="evidence" value="ECO:0007669"/>
    <property type="project" value="UniProtKB-KW"/>
</dbReference>
<dbReference type="PANTHER" id="PTHR47165">
    <property type="entry name" value="OS03G0429900 PROTEIN"/>
    <property type="match status" value="1"/>
</dbReference>
<dbReference type="OrthoDB" id="696934at2759"/>
<dbReference type="InterPro" id="IPR047192">
    <property type="entry name" value="Euk_RPA1_DBD_C"/>
</dbReference>
<dbReference type="Pfam" id="PF08646">
    <property type="entry name" value="Rep_fac-A_C"/>
    <property type="match status" value="1"/>
</dbReference>
<gene>
    <name evidence="9" type="primary">LOC109705507</name>
</gene>
<dbReference type="RefSeq" id="XP_020081826.1">
    <property type="nucleotide sequence ID" value="XM_020226237.1"/>
</dbReference>
<reference evidence="9" key="2">
    <citation type="submission" date="2025-08" db="UniProtKB">
        <authorList>
            <consortium name="RefSeq"/>
        </authorList>
    </citation>
    <scope>IDENTIFICATION</scope>
    <source>
        <tissue evidence="9">Leaf</tissue>
    </source>
</reference>
<keyword evidence="3" id="KW-0863">Zinc-finger</keyword>
<dbReference type="InterPro" id="IPR012340">
    <property type="entry name" value="NA-bd_OB-fold"/>
</dbReference>
<feature type="region of interest" description="Disordered" evidence="6">
    <location>
        <begin position="231"/>
        <end position="318"/>
    </location>
</feature>
<organism evidence="8 9">
    <name type="scientific">Ananas comosus</name>
    <name type="common">Pineapple</name>
    <name type="synonym">Ananas ananas</name>
    <dbReference type="NCBI Taxonomy" id="4615"/>
    <lineage>
        <taxon>Eukaryota</taxon>
        <taxon>Viridiplantae</taxon>
        <taxon>Streptophyta</taxon>
        <taxon>Embryophyta</taxon>
        <taxon>Tracheophyta</taxon>
        <taxon>Spermatophyta</taxon>
        <taxon>Magnoliopsida</taxon>
        <taxon>Liliopsida</taxon>
        <taxon>Poales</taxon>
        <taxon>Bromeliaceae</taxon>
        <taxon>Bromelioideae</taxon>
        <taxon>Ananas</taxon>
    </lineage>
</organism>
<evidence type="ECO:0000259" key="7">
    <source>
        <dbReference type="Pfam" id="PF08646"/>
    </source>
</evidence>
<dbReference type="AlphaFoldDB" id="A0A6P5EEL2"/>
<dbReference type="PANTHER" id="PTHR47165:SF4">
    <property type="entry name" value="OS03G0429900 PROTEIN"/>
    <property type="match status" value="1"/>
</dbReference>
<keyword evidence="4" id="KW-0862">Zinc</keyword>
<keyword evidence="8" id="KW-1185">Reference proteome</keyword>
<dbReference type="Proteomes" id="UP000515123">
    <property type="component" value="Unplaced"/>
</dbReference>
<protein>
    <submittedName>
        <fullName evidence="9">Replication protein A 70 kDa DNA-binding subunit B-like</fullName>
    </submittedName>
</protein>
<keyword evidence="2" id="KW-0479">Metal-binding</keyword>
<feature type="compositionally biased region" description="Polar residues" evidence="6">
    <location>
        <begin position="241"/>
        <end position="268"/>
    </location>
</feature>
<dbReference type="InterPro" id="IPR013955">
    <property type="entry name" value="Rep_factor-A_C"/>
</dbReference>
<evidence type="ECO:0000313" key="8">
    <source>
        <dbReference type="Proteomes" id="UP000515123"/>
    </source>
</evidence>
<dbReference type="SUPFAM" id="SSF50249">
    <property type="entry name" value="Nucleic acid-binding proteins"/>
    <property type="match status" value="1"/>
</dbReference>
<evidence type="ECO:0000256" key="2">
    <source>
        <dbReference type="ARBA" id="ARBA00022723"/>
    </source>
</evidence>
<evidence type="ECO:0000256" key="1">
    <source>
        <dbReference type="ARBA" id="ARBA00005690"/>
    </source>
</evidence>
<evidence type="ECO:0000256" key="5">
    <source>
        <dbReference type="ARBA" id="ARBA00023125"/>
    </source>
</evidence>
<evidence type="ECO:0000313" key="9">
    <source>
        <dbReference type="RefSeq" id="XP_020081826.1"/>
    </source>
</evidence>
<sequence>MSVRNYKEKLYLSSCSASRFYINLDIPEVSAFQNNLKRREISVGPIQHIEATQQQTVNPYEQMFANRKTISELLMLNSSEVENTKYTCEAKIVEIDTAYGWWYKACYDCKGGVKDYDGTFWCNQCGKNDQSPVPWYKLNTIVSDETASANFTVFGKSAQDLIRVPAQQLATATNSNRFILPPIVKNIIGQNYVFQVGLESRKFSSSIQSFRVTKIYQNILPAKIKIEEEKEEDIDIREDSAPTSPNKTQNDTMDKTSASDVITKTITSKAKMEESAKQSKGKKKISAQTNSEETVKQSKGRKRTWSYIDSSQSDEEEK</sequence>
<accession>A0A6P5EEL2</accession>
<keyword evidence="5" id="KW-0238">DNA-binding</keyword>
<reference evidence="8" key="1">
    <citation type="journal article" date="2015" name="Nat. Genet.">
        <title>The pineapple genome and the evolution of CAM photosynthesis.</title>
        <authorList>
            <person name="Ming R."/>
            <person name="VanBuren R."/>
            <person name="Wai C.M."/>
            <person name="Tang H."/>
            <person name="Schatz M.C."/>
            <person name="Bowers J.E."/>
            <person name="Lyons E."/>
            <person name="Wang M.L."/>
            <person name="Chen J."/>
            <person name="Biggers E."/>
            <person name="Zhang J."/>
            <person name="Huang L."/>
            <person name="Zhang L."/>
            <person name="Miao W."/>
            <person name="Zhang J."/>
            <person name="Ye Z."/>
            <person name="Miao C."/>
            <person name="Lin Z."/>
            <person name="Wang H."/>
            <person name="Zhou H."/>
            <person name="Yim W.C."/>
            <person name="Priest H.D."/>
            <person name="Zheng C."/>
            <person name="Woodhouse M."/>
            <person name="Edger P.P."/>
            <person name="Guyot R."/>
            <person name="Guo H.B."/>
            <person name="Guo H."/>
            <person name="Zheng G."/>
            <person name="Singh R."/>
            <person name="Sharma A."/>
            <person name="Min X."/>
            <person name="Zheng Y."/>
            <person name="Lee H."/>
            <person name="Gurtowski J."/>
            <person name="Sedlazeck F.J."/>
            <person name="Harkess A."/>
            <person name="McKain M.R."/>
            <person name="Liao Z."/>
            <person name="Fang J."/>
            <person name="Liu J."/>
            <person name="Zhang X."/>
            <person name="Zhang Q."/>
            <person name="Hu W."/>
            <person name="Qin Y."/>
            <person name="Wang K."/>
            <person name="Chen L.Y."/>
            <person name="Shirley N."/>
            <person name="Lin Y.R."/>
            <person name="Liu L.Y."/>
            <person name="Hernandez A.G."/>
            <person name="Wright C.L."/>
            <person name="Bulone V."/>
            <person name="Tuskan G.A."/>
            <person name="Heath K."/>
            <person name="Zee F."/>
            <person name="Moore P.H."/>
            <person name="Sunkar R."/>
            <person name="Leebens-Mack J.H."/>
            <person name="Mockler T."/>
            <person name="Bennetzen J.L."/>
            <person name="Freeling M."/>
            <person name="Sankoff D."/>
            <person name="Paterson A.H."/>
            <person name="Zhu X."/>
            <person name="Yang X."/>
            <person name="Smith J.A."/>
            <person name="Cushman J.C."/>
            <person name="Paull R.E."/>
            <person name="Yu Q."/>
        </authorList>
    </citation>
    <scope>NUCLEOTIDE SEQUENCE [LARGE SCALE GENOMIC DNA]</scope>
    <source>
        <strain evidence="8">cv. F153</strain>
    </source>
</reference>
<feature type="domain" description="Replication factor A C-terminal" evidence="7">
    <location>
        <begin position="87"/>
        <end position="207"/>
    </location>
</feature>
<dbReference type="GO" id="GO:0003677">
    <property type="term" value="F:DNA binding"/>
    <property type="evidence" value="ECO:0007669"/>
    <property type="project" value="UniProtKB-KW"/>
</dbReference>